<dbReference type="KEGG" id="avs:AWM76_07660"/>
<reference evidence="3" key="2">
    <citation type="submission" date="2016-01" db="EMBL/GenBank/DDBJ databases">
        <title>Six Aerococcus type strain genome sequencing and assembly using PacBio and Illumina Hiseq.</title>
        <authorList>
            <person name="Carkaci D."/>
            <person name="Dargis R."/>
            <person name="Nielsen X.C."/>
            <person name="Skovgaard O."/>
            <person name="Fuursted K."/>
            <person name="Christensen J.J."/>
        </authorList>
    </citation>
    <scope>NUCLEOTIDE SEQUENCE [LARGE SCALE GENOMIC DNA]</scope>
    <source>
        <strain evidence="3">CCUG4311</strain>
    </source>
</reference>
<keyword evidence="1" id="KW-1133">Transmembrane helix</keyword>
<protein>
    <recommendedName>
        <fullName evidence="4">Superinfection exclusion protein B</fullName>
    </recommendedName>
</protein>
<feature type="transmembrane region" description="Helical" evidence="1">
    <location>
        <begin position="59"/>
        <end position="80"/>
    </location>
</feature>
<evidence type="ECO:0008006" key="4">
    <source>
        <dbReference type="Google" id="ProtNLM"/>
    </source>
</evidence>
<gene>
    <name evidence="2" type="ORF">AWM76_07660</name>
</gene>
<sequence>MSDNFFNSLFDFLSKPISLGILIAFFMTSLTLLTGRIFLSQEIINNLGLSTFYEQYMPLVLITFFISFFLLIAQLVPMLYKKYQNKKAKKNLEKIHKELFEDPDCQEILLELYRQRNNPVLLPEHNQKVMLMRQNGMIVRVTNQIMGSAYDLINPKFPYVLQTFTEKKIKEKLEKK</sequence>
<evidence type="ECO:0000313" key="2">
    <source>
        <dbReference type="EMBL" id="AMC01436.1"/>
    </source>
</evidence>
<keyword evidence="1" id="KW-0472">Membrane</keyword>
<organism evidence="2 3">
    <name type="scientific">Aerococcus viridans</name>
    <dbReference type="NCBI Taxonomy" id="1377"/>
    <lineage>
        <taxon>Bacteria</taxon>
        <taxon>Bacillati</taxon>
        <taxon>Bacillota</taxon>
        <taxon>Bacilli</taxon>
        <taxon>Lactobacillales</taxon>
        <taxon>Aerococcaceae</taxon>
        <taxon>Aerococcus</taxon>
    </lineage>
</organism>
<dbReference type="AlphaFoldDB" id="A0AAU8UML8"/>
<accession>A0AAU8UML8</accession>
<feature type="transmembrane region" description="Helical" evidence="1">
    <location>
        <begin position="21"/>
        <end position="39"/>
    </location>
</feature>
<dbReference type="EMBL" id="CP014164">
    <property type="protein sequence ID" value="AMC01436.1"/>
    <property type="molecule type" value="Genomic_DNA"/>
</dbReference>
<name>A0AAU8UML8_9LACT</name>
<proteinExistence type="predicted"/>
<dbReference type="GeneID" id="32030792"/>
<dbReference type="Pfam" id="PF14163">
    <property type="entry name" value="SieB"/>
    <property type="match status" value="1"/>
</dbReference>
<reference evidence="2 3" key="1">
    <citation type="journal article" date="2016" name="Genome Announc.">
        <title>Complete Genome Sequences of Aerococcus christensenii CCUG 28831T, Aerococcus sanguinicola CCUG 43001T, Aerococcus urinae CCUG 36881T, Aerococcus urinaeequi CCUG 28094T, Aerococcus urinaehominis CCUG 42038 BT, and Aerococcus viridans CCUG 4311T.</title>
        <authorList>
            <person name="Carkaci D."/>
            <person name="Dargis R."/>
            <person name="Nielsen X.C."/>
            <person name="Skovgaard O."/>
            <person name="Fuursted K."/>
            <person name="Christensen J.J."/>
        </authorList>
    </citation>
    <scope>NUCLEOTIDE SEQUENCE [LARGE SCALE GENOMIC DNA]</scope>
    <source>
        <strain evidence="2 3">CCUG4311</strain>
    </source>
</reference>
<dbReference type="RefSeq" id="WP_003143621.1">
    <property type="nucleotide sequence ID" value="NZ_CP014164.1"/>
</dbReference>
<dbReference type="InterPro" id="IPR025982">
    <property type="entry name" value="SieB"/>
</dbReference>
<evidence type="ECO:0000313" key="3">
    <source>
        <dbReference type="Proteomes" id="UP000066986"/>
    </source>
</evidence>
<evidence type="ECO:0000256" key="1">
    <source>
        <dbReference type="SAM" id="Phobius"/>
    </source>
</evidence>
<dbReference type="Proteomes" id="UP000066986">
    <property type="component" value="Chromosome"/>
</dbReference>
<keyword evidence="1" id="KW-0812">Transmembrane</keyword>